<keyword evidence="1" id="KW-0862">Zinc</keyword>
<dbReference type="SMART" id="SM00355">
    <property type="entry name" value="ZnF_C2H2"/>
    <property type="match status" value="2"/>
</dbReference>
<feature type="domain" description="C2H2-type" evidence="3">
    <location>
        <begin position="51"/>
        <end position="73"/>
    </location>
</feature>
<dbReference type="InterPro" id="IPR036236">
    <property type="entry name" value="Znf_C2H2_sf"/>
</dbReference>
<evidence type="ECO:0000259" key="3">
    <source>
        <dbReference type="PROSITE" id="PS50157"/>
    </source>
</evidence>
<feature type="domain" description="C2H2-type" evidence="3">
    <location>
        <begin position="150"/>
        <end position="184"/>
    </location>
</feature>
<dbReference type="Gene3D" id="3.30.160.60">
    <property type="entry name" value="Classic Zinc Finger"/>
    <property type="match status" value="1"/>
</dbReference>
<dbReference type="Proteomes" id="UP000541444">
    <property type="component" value="Unassembled WGS sequence"/>
</dbReference>
<keyword evidence="5" id="KW-1185">Reference proteome</keyword>
<organism evidence="4 5">
    <name type="scientific">Kingdonia uniflora</name>
    <dbReference type="NCBI Taxonomy" id="39325"/>
    <lineage>
        <taxon>Eukaryota</taxon>
        <taxon>Viridiplantae</taxon>
        <taxon>Streptophyta</taxon>
        <taxon>Embryophyta</taxon>
        <taxon>Tracheophyta</taxon>
        <taxon>Spermatophyta</taxon>
        <taxon>Magnoliopsida</taxon>
        <taxon>Ranunculales</taxon>
        <taxon>Circaeasteraceae</taxon>
        <taxon>Kingdonia</taxon>
    </lineage>
</organism>
<dbReference type="SUPFAM" id="SSF57667">
    <property type="entry name" value="beta-beta-alpha zinc fingers"/>
    <property type="match status" value="1"/>
</dbReference>
<dbReference type="GO" id="GO:0008270">
    <property type="term" value="F:zinc ion binding"/>
    <property type="evidence" value="ECO:0007669"/>
    <property type="project" value="UniProtKB-KW"/>
</dbReference>
<gene>
    <name evidence="4" type="ORF">GIB67_030055</name>
</gene>
<dbReference type="OrthoDB" id="6077919at2759"/>
<sequence>MDSPSSSSSFWKKKRSKPFRIVDHGVPYPSYLSRFTKLKHDKKPLDPNDAKTCTECGKQFSSAKALFGHMRCHPERPWRGINPPRNIQQRVLDQKNAVMVPRRPWTQPLSEEHEVAMCLVMLANGCMDVDGYFAVPRKNHEDEDGCNLGHQCGICLKVFSSGQALGGHKRCHWESQVNHSGANSMVSLDLDLGLSLGLDLNRHASLESAPPRRPSSSSDLGFDLRLGL</sequence>
<evidence type="ECO:0000313" key="5">
    <source>
        <dbReference type="Proteomes" id="UP000541444"/>
    </source>
</evidence>
<accession>A0A7J7MY71</accession>
<keyword evidence="1" id="KW-0863">Zinc-finger</keyword>
<proteinExistence type="predicted"/>
<evidence type="ECO:0000313" key="4">
    <source>
        <dbReference type="EMBL" id="KAF6159797.1"/>
    </source>
</evidence>
<dbReference type="PROSITE" id="PS00028">
    <property type="entry name" value="ZINC_FINGER_C2H2_1"/>
    <property type="match status" value="2"/>
</dbReference>
<dbReference type="AlphaFoldDB" id="A0A7J7MY71"/>
<reference evidence="4 5" key="1">
    <citation type="journal article" date="2020" name="IScience">
        <title>Genome Sequencing of the Endangered Kingdonia uniflora (Circaeasteraceae, Ranunculales) Reveals Potential Mechanisms of Evolutionary Specialization.</title>
        <authorList>
            <person name="Sun Y."/>
            <person name="Deng T."/>
            <person name="Zhang A."/>
            <person name="Moore M.J."/>
            <person name="Landis J.B."/>
            <person name="Lin N."/>
            <person name="Zhang H."/>
            <person name="Zhang X."/>
            <person name="Huang J."/>
            <person name="Zhang X."/>
            <person name="Sun H."/>
            <person name="Wang H."/>
        </authorList>
    </citation>
    <scope>NUCLEOTIDE SEQUENCE [LARGE SCALE GENOMIC DNA]</scope>
    <source>
        <strain evidence="4">TB1705</strain>
        <tissue evidence="4">Leaf</tissue>
    </source>
</reference>
<dbReference type="PANTHER" id="PTHR47591">
    <property type="entry name" value="ZINC FINGER PROTEIN ZAT2-RELATED"/>
    <property type="match status" value="1"/>
</dbReference>
<feature type="region of interest" description="Disordered" evidence="2">
    <location>
        <begin position="206"/>
        <end position="228"/>
    </location>
</feature>
<dbReference type="PROSITE" id="PS50157">
    <property type="entry name" value="ZINC_FINGER_C2H2_2"/>
    <property type="match status" value="2"/>
</dbReference>
<evidence type="ECO:0000256" key="2">
    <source>
        <dbReference type="SAM" id="MobiDB-lite"/>
    </source>
</evidence>
<comment type="caution">
    <text evidence="4">The sequence shown here is derived from an EMBL/GenBank/DDBJ whole genome shotgun (WGS) entry which is preliminary data.</text>
</comment>
<name>A0A7J7MY71_9MAGN</name>
<evidence type="ECO:0000256" key="1">
    <source>
        <dbReference type="PROSITE-ProRule" id="PRU00042"/>
    </source>
</evidence>
<dbReference type="Pfam" id="PF13912">
    <property type="entry name" value="zf-C2H2_6"/>
    <property type="match status" value="2"/>
</dbReference>
<keyword evidence="1" id="KW-0479">Metal-binding</keyword>
<dbReference type="PANTHER" id="PTHR47591:SF1">
    <property type="entry name" value="ZINC FINGER PROTEIN ZAT2-RELATED"/>
    <property type="match status" value="1"/>
</dbReference>
<dbReference type="InterPro" id="IPR013087">
    <property type="entry name" value="Znf_C2H2_type"/>
</dbReference>
<protein>
    <recommendedName>
        <fullName evidence="3">C2H2-type domain-containing protein</fullName>
    </recommendedName>
</protein>
<dbReference type="EMBL" id="JACGCM010001188">
    <property type="protein sequence ID" value="KAF6159797.1"/>
    <property type="molecule type" value="Genomic_DNA"/>
</dbReference>